<protein>
    <submittedName>
        <fullName evidence="2">Uncharacterized protein</fullName>
    </submittedName>
</protein>
<comment type="caution">
    <text evidence="2">The sequence shown here is derived from an EMBL/GenBank/DDBJ whole genome shotgun (WGS) entry which is preliminary data.</text>
</comment>
<evidence type="ECO:0000256" key="1">
    <source>
        <dbReference type="SAM" id="MobiDB-lite"/>
    </source>
</evidence>
<proteinExistence type="predicted"/>
<name>A0ABQ9XNP3_9EUKA</name>
<evidence type="ECO:0000313" key="3">
    <source>
        <dbReference type="Proteomes" id="UP001281761"/>
    </source>
</evidence>
<dbReference type="InterPro" id="IPR016024">
    <property type="entry name" value="ARM-type_fold"/>
</dbReference>
<evidence type="ECO:0000313" key="2">
    <source>
        <dbReference type="EMBL" id="KAK2954037.1"/>
    </source>
</evidence>
<keyword evidence="3" id="KW-1185">Reference proteome</keyword>
<gene>
    <name evidence="2" type="ORF">BLNAU_11000</name>
</gene>
<sequence length="856" mass="94556">MYSMSSGTFLSFHHKSLPRPIPPLSTADSSTREHDSKSSIRGRKRRVGVVGVGGDSGQAPALRCRPRWAITANVARILDESLSKQAYDSLNDSTKITSEGAMRVVEDGTFLNILEWIFLAIPESDDLDGNAPPHTFARLAPDLIMFIASDNTTVSQAARTAFERVTGMTPSEADVFLTQTSLDIHTAENGMILSSGSYFPTETSLLRQARSAVATVCGSRKDSDEIFFKDRSSPYFVRDLLQLFTCTAALAVFLNPSTSSPPPAKLSHLVRCVLEWTVSLSNSRSFDLSLDEALHLLDVIHQIVLRLFPFVDAPTKIALSSVFPGLPKAFAKMNPELSFQSLVRKGKVFLSEGLSTDPQISQNLLAFFEAVGDETVGTACRSLQTNLLSSDTPNTSNKSTELEIDNTARSEQVAETDVMWHLVRLMDDTSSSSKLESLLPLGTSLLWDAEKIRSSQASPDLFLPEQLSQVSRLDSPVIASNALNALSHSLYTFPTHFQSSSAHPIISAVVDTLSSLPKLSIQVFCFDFKLNSFGKSERVAKAAMNCATSLIKSGALDPHVIAPLLEPFVSADDSSLVTKAVDTLRLLAQKTHFTQNTIELRSRVSRLVEILADVWLCEVVNIAKSDRSISAMNSEWRKLVVPDQYDKLIEACQQRLVTPLSSLLKPLARNECDEVGILSSHHTLPASKMIRFVELSLRITVSTIREMHPLAHHLSVSRDIGWRCHALLVRLRMTGLTDAYRTVIDTLQHILKSDVTETSLEQLVAFNAESVIDGIDKKPEDGWMLITGLSDWSRKDETFVNGGAEWRRLAEKVKEEGIEDELPLTFAIRSEGLITWLDWNCLSKSRFQQRGIGFGF</sequence>
<organism evidence="2 3">
    <name type="scientific">Blattamonas nauphoetae</name>
    <dbReference type="NCBI Taxonomy" id="2049346"/>
    <lineage>
        <taxon>Eukaryota</taxon>
        <taxon>Metamonada</taxon>
        <taxon>Preaxostyla</taxon>
        <taxon>Oxymonadida</taxon>
        <taxon>Blattamonas</taxon>
    </lineage>
</organism>
<reference evidence="2 3" key="1">
    <citation type="journal article" date="2022" name="bioRxiv">
        <title>Genomics of Preaxostyla Flagellates Illuminates Evolutionary Transitions and the Path Towards Mitochondrial Loss.</title>
        <authorList>
            <person name="Novak L.V.F."/>
            <person name="Treitli S.C."/>
            <person name="Pyrih J."/>
            <person name="Halakuc P."/>
            <person name="Pipaliya S.V."/>
            <person name="Vacek V."/>
            <person name="Brzon O."/>
            <person name="Soukal P."/>
            <person name="Eme L."/>
            <person name="Dacks J.B."/>
            <person name="Karnkowska A."/>
            <person name="Elias M."/>
            <person name="Hampl V."/>
        </authorList>
    </citation>
    <scope>NUCLEOTIDE SEQUENCE [LARGE SCALE GENOMIC DNA]</scope>
    <source>
        <strain evidence="2">NAU3</strain>
        <tissue evidence="2">Gut</tissue>
    </source>
</reference>
<feature type="region of interest" description="Disordered" evidence="1">
    <location>
        <begin position="20"/>
        <end position="52"/>
    </location>
</feature>
<dbReference type="EMBL" id="JARBJD010000083">
    <property type="protein sequence ID" value="KAK2954037.1"/>
    <property type="molecule type" value="Genomic_DNA"/>
</dbReference>
<accession>A0ABQ9XNP3</accession>
<dbReference type="InterPro" id="IPR011989">
    <property type="entry name" value="ARM-like"/>
</dbReference>
<dbReference type="Proteomes" id="UP001281761">
    <property type="component" value="Unassembled WGS sequence"/>
</dbReference>
<dbReference type="Gene3D" id="1.25.10.10">
    <property type="entry name" value="Leucine-rich Repeat Variant"/>
    <property type="match status" value="1"/>
</dbReference>
<dbReference type="SUPFAM" id="SSF48371">
    <property type="entry name" value="ARM repeat"/>
    <property type="match status" value="1"/>
</dbReference>